<dbReference type="PANTHER" id="PTHR39624">
    <property type="entry name" value="PROTEIN INVOLVED IN RIMO-MEDIATED BETA-METHYLTHIOLATION OF RIBOSOMAL PROTEIN S12 YCAO"/>
    <property type="match status" value="1"/>
</dbReference>
<gene>
    <name evidence="1" type="ORF">SAMN05192549_10227</name>
</gene>
<organism evidence="1 2">
    <name type="scientific">Duganella sacchari</name>
    <dbReference type="NCBI Taxonomy" id="551987"/>
    <lineage>
        <taxon>Bacteria</taxon>
        <taxon>Pseudomonadati</taxon>
        <taxon>Pseudomonadota</taxon>
        <taxon>Betaproteobacteria</taxon>
        <taxon>Burkholderiales</taxon>
        <taxon>Oxalobacteraceae</taxon>
        <taxon>Telluria group</taxon>
        <taxon>Duganella</taxon>
    </lineage>
</organism>
<dbReference type="InterPro" id="IPR003718">
    <property type="entry name" value="OsmC/Ohr_fam"/>
</dbReference>
<dbReference type="EMBL" id="FRCX01000002">
    <property type="protein sequence ID" value="SHM62123.1"/>
    <property type="molecule type" value="Genomic_DNA"/>
</dbReference>
<dbReference type="AlphaFoldDB" id="A0A1M7KAW4"/>
<dbReference type="SUPFAM" id="SSF82784">
    <property type="entry name" value="OsmC-like"/>
    <property type="match status" value="1"/>
</dbReference>
<dbReference type="InterPro" id="IPR036102">
    <property type="entry name" value="OsmC/Ohrsf"/>
</dbReference>
<evidence type="ECO:0000313" key="1">
    <source>
        <dbReference type="EMBL" id="SHM62123.1"/>
    </source>
</evidence>
<dbReference type="Pfam" id="PF02566">
    <property type="entry name" value="OsmC"/>
    <property type="match status" value="1"/>
</dbReference>
<dbReference type="STRING" id="551987.SAMN05192549_10227"/>
<dbReference type="Gene3D" id="3.30.300.20">
    <property type="match status" value="1"/>
</dbReference>
<dbReference type="OrthoDB" id="9789573at2"/>
<sequence length="129" mass="13769">MARGTAHIGKETYTTRLEIGAHALIGDEPERNGGKNAGPAPYDFLLAGLGSCTAITLRMYADRKQWPVDAVDVDLHLTHADDGSTVIRRTLTITGAVDATQKARMAEIAEKTPVTLTLKAGLRIDTVLG</sequence>
<name>A0A1M7KAW4_9BURK</name>
<dbReference type="Proteomes" id="UP000184339">
    <property type="component" value="Unassembled WGS sequence"/>
</dbReference>
<keyword evidence="2" id="KW-1185">Reference proteome</keyword>
<evidence type="ECO:0000313" key="2">
    <source>
        <dbReference type="Proteomes" id="UP000184339"/>
    </source>
</evidence>
<protein>
    <submittedName>
        <fullName evidence="1">Putative redox protein</fullName>
    </submittedName>
</protein>
<dbReference type="PANTHER" id="PTHR39624:SF2">
    <property type="entry name" value="OSMC-LIKE PROTEIN"/>
    <property type="match status" value="1"/>
</dbReference>
<dbReference type="InterPro" id="IPR015946">
    <property type="entry name" value="KH_dom-like_a/b"/>
</dbReference>
<accession>A0A1M7KAW4</accession>
<dbReference type="RefSeq" id="WP_072781625.1">
    <property type="nucleotide sequence ID" value="NZ_FRCX01000002.1"/>
</dbReference>
<proteinExistence type="predicted"/>
<reference evidence="2" key="1">
    <citation type="submission" date="2016-11" db="EMBL/GenBank/DDBJ databases">
        <authorList>
            <person name="Varghese N."/>
            <person name="Submissions S."/>
        </authorList>
    </citation>
    <scope>NUCLEOTIDE SEQUENCE [LARGE SCALE GENOMIC DNA]</scope>
    <source>
        <strain evidence="2">Sac-22</strain>
    </source>
</reference>